<accession>K1QST0</accession>
<dbReference type="InterPro" id="IPR006016">
    <property type="entry name" value="UspA"/>
</dbReference>
<keyword evidence="4" id="KW-1185">Reference proteome</keyword>
<dbReference type="CDD" id="cd23659">
    <property type="entry name" value="USP_At3g01520-like"/>
    <property type="match status" value="1"/>
</dbReference>
<reference evidence="3" key="2">
    <citation type="submission" date="2022-08" db="UniProtKB">
        <authorList>
            <consortium name="EnsemblMetazoa"/>
        </authorList>
    </citation>
    <scope>IDENTIFICATION</scope>
    <source>
        <strain evidence="3">05x7-T-G4-1.051#20</strain>
    </source>
</reference>
<dbReference type="OMA" id="RERNWKK"/>
<reference evidence="2" key="1">
    <citation type="journal article" date="2012" name="Nature">
        <title>The oyster genome reveals stress adaptation and complexity of shell formation.</title>
        <authorList>
            <person name="Zhang G."/>
            <person name="Fang X."/>
            <person name="Guo X."/>
            <person name="Li L."/>
            <person name="Luo R."/>
            <person name="Xu F."/>
            <person name="Yang P."/>
            <person name="Zhang L."/>
            <person name="Wang X."/>
            <person name="Qi H."/>
            <person name="Xiong Z."/>
            <person name="Que H."/>
            <person name="Xie Y."/>
            <person name="Holland P.W."/>
            <person name="Paps J."/>
            <person name="Zhu Y."/>
            <person name="Wu F."/>
            <person name="Chen Y."/>
            <person name="Wang J."/>
            <person name="Peng C."/>
            <person name="Meng J."/>
            <person name="Yang L."/>
            <person name="Liu J."/>
            <person name="Wen B."/>
            <person name="Zhang N."/>
            <person name="Huang Z."/>
            <person name="Zhu Q."/>
            <person name="Feng Y."/>
            <person name="Mount A."/>
            <person name="Hedgecock D."/>
            <person name="Xu Z."/>
            <person name="Liu Y."/>
            <person name="Domazet-Loso T."/>
            <person name="Du Y."/>
            <person name="Sun X."/>
            <person name="Zhang S."/>
            <person name="Liu B."/>
            <person name="Cheng P."/>
            <person name="Jiang X."/>
            <person name="Li J."/>
            <person name="Fan D."/>
            <person name="Wang W."/>
            <person name="Fu W."/>
            <person name="Wang T."/>
            <person name="Wang B."/>
            <person name="Zhang J."/>
            <person name="Peng Z."/>
            <person name="Li Y."/>
            <person name="Li N."/>
            <person name="Wang J."/>
            <person name="Chen M."/>
            <person name="He Y."/>
            <person name="Tan F."/>
            <person name="Song X."/>
            <person name="Zheng Q."/>
            <person name="Huang R."/>
            <person name="Yang H."/>
            <person name="Du X."/>
            <person name="Chen L."/>
            <person name="Yang M."/>
            <person name="Gaffney P.M."/>
            <person name="Wang S."/>
            <person name="Luo L."/>
            <person name="She Z."/>
            <person name="Ming Y."/>
            <person name="Huang W."/>
            <person name="Zhang S."/>
            <person name="Huang B."/>
            <person name="Zhang Y."/>
            <person name="Qu T."/>
            <person name="Ni P."/>
            <person name="Miao G."/>
            <person name="Wang J."/>
            <person name="Wang Q."/>
            <person name="Steinberg C.E."/>
            <person name="Wang H."/>
            <person name="Li N."/>
            <person name="Qian L."/>
            <person name="Zhang G."/>
            <person name="Li Y."/>
            <person name="Yang H."/>
            <person name="Liu X."/>
            <person name="Wang J."/>
            <person name="Yin Y."/>
            <person name="Wang J."/>
        </authorList>
    </citation>
    <scope>NUCLEOTIDE SEQUENCE [LARGE SCALE GENOMIC DNA]</scope>
    <source>
        <strain evidence="2">05x7-T-G4-1.051#20</strain>
    </source>
</reference>
<evidence type="ECO:0000313" key="3">
    <source>
        <dbReference type="EnsemblMetazoa" id="G29891.1:cds"/>
    </source>
</evidence>
<protein>
    <submittedName>
        <fullName evidence="2">Stress response protein nhaX</fullName>
    </submittedName>
    <submittedName>
        <fullName evidence="3">Usp domain-containing protein</fullName>
    </submittedName>
</protein>
<sequence length="174" mass="19935">MSEATPAKTRTVLIAIDGSEHSKYAFEWYCKSMHLPTDHVVMIHSVEFHTVLQTTQWYYTPYSFDSSTINDLMQTEAMHIKEKLEHFADLLREHNINGSVKSIHANRPGEGIVNAAREVNADVIITGSRGTGKLRRTFLGSVSDYVLHHSDVPVIVCRHKDLHDMHHHHEDHHH</sequence>
<dbReference type="Proteomes" id="UP000005408">
    <property type="component" value="Unassembled WGS sequence"/>
</dbReference>
<proteinExistence type="predicted"/>
<evidence type="ECO:0000313" key="4">
    <source>
        <dbReference type="Proteomes" id="UP000005408"/>
    </source>
</evidence>
<dbReference type="PANTHER" id="PTHR46989:SF3">
    <property type="entry name" value="USPA DOMAIN-CONTAINING PROTEIN"/>
    <property type="match status" value="1"/>
</dbReference>
<evidence type="ECO:0000259" key="1">
    <source>
        <dbReference type="Pfam" id="PF00582"/>
    </source>
</evidence>
<dbReference type="KEGG" id="crg:105344469"/>
<feature type="domain" description="UspA" evidence="1">
    <location>
        <begin position="10"/>
        <end position="158"/>
    </location>
</feature>
<dbReference type="PRINTS" id="PR01438">
    <property type="entry name" value="UNVRSLSTRESS"/>
</dbReference>
<dbReference type="Gene3D" id="3.40.50.620">
    <property type="entry name" value="HUPs"/>
    <property type="match status" value="1"/>
</dbReference>
<dbReference type="Pfam" id="PF00582">
    <property type="entry name" value="Usp"/>
    <property type="match status" value="1"/>
</dbReference>
<name>K1QST0_MAGGI</name>
<dbReference type="InterPro" id="IPR014729">
    <property type="entry name" value="Rossmann-like_a/b/a_fold"/>
</dbReference>
<dbReference type="AlphaFoldDB" id="K1QST0"/>
<evidence type="ECO:0000313" key="2">
    <source>
        <dbReference type="EMBL" id="EKC34279.1"/>
    </source>
</evidence>
<dbReference type="EnsemblMetazoa" id="G29891.2">
    <property type="protein sequence ID" value="G29891.2:cds"/>
    <property type="gene ID" value="G29891"/>
</dbReference>
<dbReference type="PANTHER" id="PTHR46989">
    <property type="entry name" value="USP DOMAIN-CONTAINING PROTEIN"/>
    <property type="match status" value="1"/>
</dbReference>
<gene>
    <name evidence="2" type="ORF">CGI_10019991</name>
</gene>
<dbReference type="EnsemblMetazoa" id="G29891.4">
    <property type="protein sequence ID" value="G29891.4:cds"/>
    <property type="gene ID" value="G29891"/>
</dbReference>
<dbReference type="HOGENOM" id="CLU_049301_9_2_1"/>
<organism evidence="2">
    <name type="scientific">Magallana gigas</name>
    <name type="common">Pacific oyster</name>
    <name type="synonym">Crassostrea gigas</name>
    <dbReference type="NCBI Taxonomy" id="29159"/>
    <lineage>
        <taxon>Eukaryota</taxon>
        <taxon>Metazoa</taxon>
        <taxon>Spiralia</taxon>
        <taxon>Lophotrochozoa</taxon>
        <taxon>Mollusca</taxon>
        <taxon>Bivalvia</taxon>
        <taxon>Autobranchia</taxon>
        <taxon>Pteriomorphia</taxon>
        <taxon>Ostreida</taxon>
        <taxon>Ostreoidea</taxon>
        <taxon>Ostreidae</taxon>
        <taxon>Magallana</taxon>
    </lineage>
</organism>
<dbReference type="EnsemblMetazoa" id="G29891.1">
    <property type="protein sequence ID" value="G29891.1:cds"/>
    <property type="gene ID" value="G29891"/>
</dbReference>
<dbReference type="OrthoDB" id="843225at2759"/>
<dbReference type="SUPFAM" id="SSF52402">
    <property type="entry name" value="Adenine nucleotide alpha hydrolases-like"/>
    <property type="match status" value="1"/>
</dbReference>
<dbReference type="EMBL" id="JH818030">
    <property type="protein sequence ID" value="EKC34279.1"/>
    <property type="molecule type" value="Genomic_DNA"/>
</dbReference>
<dbReference type="InterPro" id="IPR006015">
    <property type="entry name" value="Universal_stress_UspA"/>
</dbReference>